<accession>A0A147I2D5</accession>
<dbReference type="Proteomes" id="UP000074310">
    <property type="component" value="Unassembled WGS sequence"/>
</dbReference>
<proteinExistence type="predicted"/>
<gene>
    <name evidence="1" type="ORF">NS334_09625</name>
</gene>
<protein>
    <submittedName>
        <fullName evidence="1">Uncharacterized protein</fullName>
    </submittedName>
</protein>
<name>A0A147I2D5_9SPHN</name>
<comment type="caution">
    <text evidence="1">The sequence shown here is derived from an EMBL/GenBank/DDBJ whole genome shotgun (WGS) entry which is preliminary data.</text>
</comment>
<keyword evidence="2" id="KW-1185">Reference proteome</keyword>
<reference evidence="1 2" key="1">
    <citation type="journal article" date="2016" name="Front. Microbiol.">
        <title>Genomic Resource of Rice Seed Associated Bacteria.</title>
        <authorList>
            <person name="Midha S."/>
            <person name="Bansal K."/>
            <person name="Sharma S."/>
            <person name="Kumar N."/>
            <person name="Patil P.P."/>
            <person name="Chaudhry V."/>
            <person name="Patil P.B."/>
        </authorList>
    </citation>
    <scope>NUCLEOTIDE SEQUENCE [LARGE SCALE GENOMIC DNA]</scope>
    <source>
        <strain evidence="1 2">NS334</strain>
    </source>
</reference>
<evidence type="ECO:0000313" key="2">
    <source>
        <dbReference type="Proteomes" id="UP000074310"/>
    </source>
</evidence>
<evidence type="ECO:0000313" key="1">
    <source>
        <dbReference type="EMBL" id="KTT72083.1"/>
    </source>
</evidence>
<dbReference type="PATRIC" id="fig|869719.3.peg.1763"/>
<sequence>MAASTGEPIDLAGLEAFLGKLEHGGDDIAHLASLVDLLSGRYDRFMDADLPHLLDLLAVEARYEDTIIGPALTQNARWDRTSIGRLSGWLRPGQYVSRTGRRSHELPENLLLRWLVADLANAIVGIRRRSKGSRLHDILETIAVRADQARGHHLFGAISEPLRLEPVMLSSARLRRRPEYTKAADLAARRSMLSDGSEEARWHAVLMLLAVGWLEPVDIDDLFELYSLVMVLDVMSQELELGDPDEFGLVLPGRKQVAMFARSFGNLKVFFNQSPKTAIGIRGRYGAVINGHAGVTGSERRPDILVVLERPDGRRDMLIIEMKKSRDGTYLSDSIYKVFGYLHDFAACWPTATSGPKALLLIPEGVQQIGPAPEIVIATADDRRAIARAIGAALLS</sequence>
<dbReference type="AlphaFoldDB" id="A0A147I2D5"/>
<dbReference type="EMBL" id="LDTB01000032">
    <property type="protein sequence ID" value="KTT72083.1"/>
    <property type="molecule type" value="Genomic_DNA"/>
</dbReference>
<organism evidence="1 2">
    <name type="scientific">Sphingomonas endophytica</name>
    <dbReference type="NCBI Taxonomy" id="869719"/>
    <lineage>
        <taxon>Bacteria</taxon>
        <taxon>Pseudomonadati</taxon>
        <taxon>Pseudomonadota</taxon>
        <taxon>Alphaproteobacteria</taxon>
        <taxon>Sphingomonadales</taxon>
        <taxon>Sphingomonadaceae</taxon>
        <taxon>Sphingomonas</taxon>
    </lineage>
</organism>